<proteinExistence type="inferred from homology"/>
<dbReference type="Gene3D" id="3.40.800.10">
    <property type="entry name" value="Ureohydrolase domain"/>
    <property type="match status" value="1"/>
</dbReference>
<dbReference type="PANTHER" id="PTHR43782:SF3">
    <property type="entry name" value="ARGINASE"/>
    <property type="match status" value="1"/>
</dbReference>
<keyword evidence="2" id="KW-0378">Hydrolase</keyword>
<protein>
    <submittedName>
        <fullName evidence="5">Arginase</fullName>
    </submittedName>
</protein>
<gene>
    <name evidence="5" type="ORF">SAMN05216215_101667</name>
</gene>
<keyword evidence="3" id="KW-0464">Manganese</keyword>
<dbReference type="InterPro" id="IPR023696">
    <property type="entry name" value="Ureohydrolase_dom_sf"/>
</dbReference>
<accession>A0A1H3F4S6</accession>
<dbReference type="EMBL" id="FNOK01000016">
    <property type="protein sequence ID" value="SDX85925.1"/>
    <property type="molecule type" value="Genomic_DNA"/>
</dbReference>
<dbReference type="STRING" id="418495.SAMN05216215_101667"/>
<evidence type="ECO:0000256" key="3">
    <source>
        <dbReference type="ARBA" id="ARBA00023211"/>
    </source>
</evidence>
<dbReference type="AlphaFoldDB" id="A0A1H3F4S6"/>
<dbReference type="CDD" id="cd09999">
    <property type="entry name" value="Arginase-like_1"/>
    <property type="match status" value="1"/>
</dbReference>
<dbReference type="PRINTS" id="PR00116">
    <property type="entry name" value="ARGINASE"/>
</dbReference>
<evidence type="ECO:0000256" key="4">
    <source>
        <dbReference type="PROSITE-ProRule" id="PRU00742"/>
    </source>
</evidence>
<evidence type="ECO:0000313" key="5">
    <source>
        <dbReference type="EMBL" id="SDX85925.1"/>
    </source>
</evidence>
<keyword evidence="6" id="KW-1185">Reference proteome</keyword>
<dbReference type="PROSITE" id="PS51409">
    <property type="entry name" value="ARGINASE_2"/>
    <property type="match status" value="1"/>
</dbReference>
<name>A0A1H3F4S6_9PSEU</name>
<dbReference type="SUPFAM" id="SSF52768">
    <property type="entry name" value="Arginase/deacetylase"/>
    <property type="match status" value="1"/>
</dbReference>
<dbReference type="GO" id="GO:0005829">
    <property type="term" value="C:cytosol"/>
    <property type="evidence" value="ECO:0007669"/>
    <property type="project" value="TreeGrafter"/>
</dbReference>
<dbReference type="OrthoDB" id="7331788at2"/>
<evidence type="ECO:0000256" key="2">
    <source>
        <dbReference type="ARBA" id="ARBA00022801"/>
    </source>
</evidence>
<reference evidence="6" key="1">
    <citation type="submission" date="2016-10" db="EMBL/GenBank/DDBJ databases">
        <authorList>
            <person name="Varghese N."/>
            <person name="Submissions S."/>
        </authorList>
    </citation>
    <scope>NUCLEOTIDE SEQUENCE [LARGE SCALE GENOMIC DNA]</scope>
    <source>
        <strain evidence="6">CGMCC 4.3530</strain>
    </source>
</reference>
<sequence>MTIVSVPYHLDERLPEPGLPLPSDATTVEIPLPDGDVWQRLGALYSVAVDEVARVAGRGEVPTVVSGDCMVSLAVLAGLQRAGTDAAIVWFDAHGDVQTVETTESGYVGGMPLRIAVGYRPELIADRLGLRPLPENRALLVDARDLDDSEAEYLATSDIARCEVDEITEAVLPDGPLLLHIDLDVIDAAEFPGMSFPVGGGPTRSAVLTAIRRILSTGRVRAFDVACTWRPDEQHGEARARILADLVAASEAPH</sequence>
<organism evidence="5 6">
    <name type="scientific">Saccharopolyspora shandongensis</name>
    <dbReference type="NCBI Taxonomy" id="418495"/>
    <lineage>
        <taxon>Bacteria</taxon>
        <taxon>Bacillati</taxon>
        <taxon>Actinomycetota</taxon>
        <taxon>Actinomycetes</taxon>
        <taxon>Pseudonocardiales</taxon>
        <taxon>Pseudonocardiaceae</taxon>
        <taxon>Saccharopolyspora</taxon>
    </lineage>
</organism>
<evidence type="ECO:0000256" key="1">
    <source>
        <dbReference type="ARBA" id="ARBA00022723"/>
    </source>
</evidence>
<dbReference type="InterPro" id="IPR006035">
    <property type="entry name" value="Ureohydrolase"/>
</dbReference>
<dbReference type="GO" id="GO:0004053">
    <property type="term" value="F:arginase activity"/>
    <property type="evidence" value="ECO:0007669"/>
    <property type="project" value="TreeGrafter"/>
</dbReference>
<dbReference type="PANTHER" id="PTHR43782">
    <property type="entry name" value="ARGINASE"/>
    <property type="match status" value="1"/>
</dbReference>
<dbReference type="Pfam" id="PF00491">
    <property type="entry name" value="Arginase"/>
    <property type="match status" value="1"/>
</dbReference>
<dbReference type="RefSeq" id="WP_093267029.1">
    <property type="nucleotide sequence ID" value="NZ_FNOK01000016.1"/>
</dbReference>
<evidence type="ECO:0000313" key="6">
    <source>
        <dbReference type="Proteomes" id="UP000199529"/>
    </source>
</evidence>
<dbReference type="Proteomes" id="UP000199529">
    <property type="component" value="Unassembled WGS sequence"/>
</dbReference>
<keyword evidence="1" id="KW-0479">Metal-binding</keyword>
<comment type="similarity">
    <text evidence="4">Belongs to the arginase family.</text>
</comment>
<dbReference type="GO" id="GO:0030145">
    <property type="term" value="F:manganese ion binding"/>
    <property type="evidence" value="ECO:0007669"/>
    <property type="project" value="TreeGrafter"/>
</dbReference>